<accession>A0A6B2LMV4</accession>
<dbReference type="InterPro" id="IPR011009">
    <property type="entry name" value="Kinase-like_dom_sf"/>
</dbReference>
<keyword evidence="1" id="KW-0547">Nucleotide-binding</keyword>
<dbReference type="PROSITE" id="PS50011">
    <property type="entry name" value="PROTEIN_KINASE_DOM"/>
    <property type="match status" value="1"/>
</dbReference>
<organism evidence="4">
    <name type="scientific">Arcella intermedia</name>
    <dbReference type="NCBI Taxonomy" id="1963864"/>
    <lineage>
        <taxon>Eukaryota</taxon>
        <taxon>Amoebozoa</taxon>
        <taxon>Tubulinea</taxon>
        <taxon>Elardia</taxon>
        <taxon>Arcellinida</taxon>
        <taxon>Sphaerothecina</taxon>
        <taxon>Arcellidae</taxon>
        <taxon>Arcella</taxon>
    </lineage>
</organism>
<keyword evidence="2" id="KW-0067">ATP-binding</keyword>
<dbReference type="InterPro" id="IPR050629">
    <property type="entry name" value="STE20/SPS1-PAK"/>
</dbReference>
<dbReference type="PANTHER" id="PTHR48012">
    <property type="entry name" value="STERILE20-LIKE KINASE, ISOFORM B-RELATED"/>
    <property type="match status" value="1"/>
</dbReference>
<evidence type="ECO:0000256" key="1">
    <source>
        <dbReference type="ARBA" id="ARBA00022741"/>
    </source>
</evidence>
<feature type="domain" description="Protein kinase" evidence="3">
    <location>
        <begin position="1"/>
        <end position="120"/>
    </location>
</feature>
<dbReference type="Pfam" id="PF00069">
    <property type="entry name" value="Pkinase"/>
    <property type="match status" value="1"/>
</dbReference>
<dbReference type="SUPFAM" id="SSF56112">
    <property type="entry name" value="Protein kinase-like (PK-like)"/>
    <property type="match status" value="1"/>
</dbReference>
<dbReference type="Gene3D" id="1.10.510.10">
    <property type="entry name" value="Transferase(Phosphotransferase) domain 1"/>
    <property type="match status" value="1"/>
</dbReference>
<reference evidence="4" key="1">
    <citation type="journal article" date="2020" name="J. Eukaryot. Microbiol.">
        <title>De novo Sequencing, Assembly and Annotation of the Transcriptome for the Free-Living Testate Amoeba Arcella intermedia.</title>
        <authorList>
            <person name="Ribeiro G.M."/>
            <person name="Porfirio-Sousa A.L."/>
            <person name="Maurer-Alcala X.X."/>
            <person name="Katz L.A."/>
            <person name="Lahr D.J.G."/>
        </authorList>
    </citation>
    <scope>NUCLEOTIDE SEQUENCE</scope>
</reference>
<evidence type="ECO:0000256" key="2">
    <source>
        <dbReference type="ARBA" id="ARBA00022840"/>
    </source>
</evidence>
<sequence>MFRQDGNIKLIDFGTATRVDNCRRSTVGTPWYCAPEVINSEEYGNRCDIWSLGCFSIELVSGKPPFDELNDIACLFKMAEGKPPLPNDVTPLCKSFLSDCLILNWKNRPTSSKLLGHPFLKMEEAQEEVARKQLMEGTQRIALEKAHLDKIKNSASIKIKL</sequence>
<dbReference type="GO" id="GO:0005737">
    <property type="term" value="C:cytoplasm"/>
    <property type="evidence" value="ECO:0007669"/>
    <property type="project" value="TreeGrafter"/>
</dbReference>
<protein>
    <recommendedName>
        <fullName evidence="3">Protein kinase domain-containing protein</fullName>
    </recommendedName>
</protein>
<evidence type="ECO:0000313" key="4">
    <source>
        <dbReference type="EMBL" id="NDV38334.1"/>
    </source>
</evidence>
<dbReference type="SMART" id="SM00220">
    <property type="entry name" value="S_TKc"/>
    <property type="match status" value="1"/>
</dbReference>
<name>A0A6B2LMV4_9EUKA</name>
<evidence type="ECO:0000259" key="3">
    <source>
        <dbReference type="PROSITE" id="PS50011"/>
    </source>
</evidence>
<dbReference type="GO" id="GO:0004674">
    <property type="term" value="F:protein serine/threonine kinase activity"/>
    <property type="evidence" value="ECO:0007669"/>
    <property type="project" value="TreeGrafter"/>
</dbReference>
<proteinExistence type="predicted"/>
<dbReference type="AlphaFoldDB" id="A0A6B2LMV4"/>
<dbReference type="GO" id="GO:0005524">
    <property type="term" value="F:ATP binding"/>
    <property type="evidence" value="ECO:0007669"/>
    <property type="project" value="UniProtKB-KW"/>
</dbReference>
<dbReference type="InterPro" id="IPR000719">
    <property type="entry name" value="Prot_kinase_dom"/>
</dbReference>
<dbReference type="EMBL" id="GIBP01009365">
    <property type="protein sequence ID" value="NDV38334.1"/>
    <property type="molecule type" value="Transcribed_RNA"/>
</dbReference>